<dbReference type="AlphaFoldDB" id="M4V827"/>
<dbReference type="EMBL" id="CP003537">
    <property type="protein sequence ID" value="AGH94595.1"/>
    <property type="molecule type" value="Genomic_DNA"/>
</dbReference>
<name>M4V827_9BACT</name>
<dbReference type="OrthoDB" id="9810477at2"/>
<evidence type="ECO:0000313" key="2">
    <source>
        <dbReference type="Proteomes" id="UP000012040"/>
    </source>
</evidence>
<dbReference type="HOGENOM" id="CLU_735014_0_0_7"/>
<evidence type="ECO:0000313" key="1">
    <source>
        <dbReference type="EMBL" id="AGH94595.1"/>
    </source>
</evidence>
<sequence>MQSSKSTPLFLLSFFIFTSAFAGELKLSREQALKQGFQSRPQLAATTIGAGTESPSAELERHELDWPVEFIDSRHTIGNSMPQYQNYGTEAYFHGGSDLRVARSQAVYTPVDGYLTGFYYSYVTDPQTGEDQKFTKPITSGGQELYFEINIRMENGYQLELHHVSPRNLPQDIYNMIVRGGGQVKKGDLVGYTVSWPVLRYGDRYDHIHYNLVSPQGVKVNPEYFSKALHDDKAPVIKNIFAIYPDKKVEVRDQTLVGRPQELVISAYDMKGDNIYPLPPVLVQASSEPTLPSVFTVAWDFTQKLVNQLGGFPDIREVYARNLRLSDGRLFTTQGDYRNTEFLFRLKLPATYDGPITILVKDSSDNETRVTLQSAR</sequence>
<proteinExistence type="predicted"/>
<reference evidence="1 2" key="1">
    <citation type="journal article" date="2013" name="ISME J.">
        <title>By their genes ye shall know them: genomic signatures of predatory bacteria.</title>
        <authorList>
            <person name="Pasternak Z."/>
            <person name="Pietrokovski S."/>
            <person name="Rotem O."/>
            <person name="Gophna U."/>
            <person name="Lurie-Weinberger M.N."/>
            <person name="Jurkevitch E."/>
        </authorList>
    </citation>
    <scope>NUCLEOTIDE SEQUENCE [LARGE SCALE GENOMIC DNA]</scope>
    <source>
        <strain evidence="1 2">JSS</strain>
    </source>
</reference>
<protein>
    <submittedName>
        <fullName evidence="1">Uncharacterized protein</fullName>
    </submittedName>
</protein>
<dbReference type="Proteomes" id="UP000012040">
    <property type="component" value="Chromosome"/>
</dbReference>
<gene>
    <name evidence="1" type="ORF">A11Q_375</name>
</gene>
<dbReference type="STRING" id="1184267.A11Q_375"/>
<dbReference type="RefSeq" id="WP_015469085.1">
    <property type="nucleotide sequence ID" value="NC_020813.1"/>
</dbReference>
<dbReference type="PATRIC" id="fig|1184267.3.peg.378"/>
<dbReference type="InterPro" id="IPR011055">
    <property type="entry name" value="Dup_hybrid_motif"/>
</dbReference>
<dbReference type="KEGG" id="bex:A11Q_375"/>
<keyword evidence="2" id="KW-1185">Reference proteome</keyword>
<organism evidence="1 2">
    <name type="scientific">Pseudobdellovibrio exovorus JSS</name>
    <dbReference type="NCBI Taxonomy" id="1184267"/>
    <lineage>
        <taxon>Bacteria</taxon>
        <taxon>Pseudomonadati</taxon>
        <taxon>Bdellovibrionota</taxon>
        <taxon>Bdellovibrionia</taxon>
        <taxon>Bdellovibrionales</taxon>
        <taxon>Pseudobdellovibrionaceae</taxon>
        <taxon>Pseudobdellovibrio</taxon>
    </lineage>
</organism>
<accession>M4V827</accession>
<dbReference type="Gene3D" id="2.70.70.10">
    <property type="entry name" value="Glucose Permease (Domain IIA)"/>
    <property type="match status" value="1"/>
</dbReference>